<proteinExistence type="inferred from homology"/>
<evidence type="ECO:0000256" key="2">
    <source>
        <dbReference type="ARBA" id="ARBA00009347"/>
    </source>
</evidence>
<reference evidence="9 10" key="1">
    <citation type="submission" date="2024-09" db="EMBL/GenBank/DDBJ databases">
        <authorList>
            <person name="Sun Q."/>
            <person name="Mori K."/>
        </authorList>
    </citation>
    <scope>NUCLEOTIDE SEQUENCE [LARGE SCALE GENOMIC DNA]</scope>
    <source>
        <strain evidence="9 10">JCM 3307</strain>
    </source>
</reference>
<evidence type="ECO:0000256" key="3">
    <source>
        <dbReference type="ARBA" id="ARBA00022630"/>
    </source>
</evidence>
<dbReference type="SUPFAM" id="SSF56645">
    <property type="entry name" value="Acyl-CoA dehydrogenase NM domain-like"/>
    <property type="match status" value="1"/>
</dbReference>
<evidence type="ECO:0000259" key="6">
    <source>
        <dbReference type="Pfam" id="PF00441"/>
    </source>
</evidence>
<dbReference type="InterPro" id="IPR013786">
    <property type="entry name" value="AcylCoA_DH/ox_N"/>
</dbReference>
<dbReference type="Gene3D" id="1.20.140.10">
    <property type="entry name" value="Butyryl-CoA Dehydrogenase, subunit A, domain 3"/>
    <property type="match status" value="1"/>
</dbReference>
<dbReference type="PANTHER" id="PTHR43884:SF12">
    <property type="entry name" value="ISOVALERYL-COA DEHYDROGENASE, MITOCHONDRIAL-RELATED"/>
    <property type="match status" value="1"/>
</dbReference>
<dbReference type="Pfam" id="PF02771">
    <property type="entry name" value="Acyl-CoA_dh_N"/>
    <property type="match status" value="1"/>
</dbReference>
<dbReference type="InterPro" id="IPR046373">
    <property type="entry name" value="Acyl-CoA_Oxase/DH_mid-dom_sf"/>
</dbReference>
<comment type="cofactor">
    <cofactor evidence="1 5">
        <name>FAD</name>
        <dbReference type="ChEBI" id="CHEBI:57692"/>
    </cofactor>
</comment>
<dbReference type="InterPro" id="IPR006091">
    <property type="entry name" value="Acyl-CoA_Oxase/DH_mid-dom"/>
</dbReference>
<feature type="domain" description="Acyl-CoA dehydrogenase/oxidase C-terminal" evidence="6">
    <location>
        <begin position="228"/>
        <end position="376"/>
    </location>
</feature>
<evidence type="ECO:0000259" key="8">
    <source>
        <dbReference type="Pfam" id="PF02771"/>
    </source>
</evidence>
<gene>
    <name evidence="9" type="ORF">ACFFTR_35005</name>
</gene>
<comment type="caution">
    <text evidence="9">The sequence shown here is derived from an EMBL/GenBank/DDBJ whole genome shotgun (WGS) entry which is preliminary data.</text>
</comment>
<keyword evidence="5 9" id="KW-0560">Oxidoreductase</keyword>
<dbReference type="GO" id="GO:0016491">
    <property type="term" value="F:oxidoreductase activity"/>
    <property type="evidence" value="ECO:0007669"/>
    <property type="project" value="UniProtKB-KW"/>
</dbReference>
<dbReference type="InterPro" id="IPR036250">
    <property type="entry name" value="AcylCo_DH-like_C"/>
</dbReference>
<evidence type="ECO:0000256" key="5">
    <source>
        <dbReference type="RuleBase" id="RU362125"/>
    </source>
</evidence>
<comment type="similarity">
    <text evidence="2 5">Belongs to the acyl-CoA dehydrogenase family.</text>
</comment>
<dbReference type="PANTHER" id="PTHR43884">
    <property type="entry name" value="ACYL-COA DEHYDROGENASE"/>
    <property type="match status" value="1"/>
</dbReference>
<dbReference type="SUPFAM" id="SSF47203">
    <property type="entry name" value="Acyl-CoA dehydrogenase C-terminal domain-like"/>
    <property type="match status" value="1"/>
</dbReference>
<dbReference type="InterPro" id="IPR037069">
    <property type="entry name" value="AcylCoA_DH/ox_N_sf"/>
</dbReference>
<organism evidence="9 10">
    <name type="scientific">Dactylosporangium vinaceum</name>
    <dbReference type="NCBI Taxonomy" id="53362"/>
    <lineage>
        <taxon>Bacteria</taxon>
        <taxon>Bacillati</taxon>
        <taxon>Actinomycetota</taxon>
        <taxon>Actinomycetes</taxon>
        <taxon>Micromonosporales</taxon>
        <taxon>Micromonosporaceae</taxon>
        <taxon>Dactylosporangium</taxon>
    </lineage>
</organism>
<feature type="domain" description="Acyl-CoA dehydrogenase/oxidase N-terminal" evidence="8">
    <location>
        <begin position="6"/>
        <end position="118"/>
    </location>
</feature>
<dbReference type="RefSeq" id="WP_223096315.1">
    <property type="nucleotide sequence ID" value="NZ_CP061913.1"/>
</dbReference>
<keyword evidence="4 5" id="KW-0274">FAD</keyword>
<dbReference type="EC" id="1.-.-.-" evidence="9"/>
<evidence type="ECO:0000313" key="9">
    <source>
        <dbReference type="EMBL" id="MFB9448325.1"/>
    </source>
</evidence>
<protein>
    <submittedName>
        <fullName evidence="9">Acyl-CoA dehydrogenase family protein</fullName>
        <ecNumber evidence="9">1.-.-.-</ecNumber>
    </submittedName>
</protein>
<name>A0ABV5MHH4_9ACTN</name>
<evidence type="ECO:0000256" key="1">
    <source>
        <dbReference type="ARBA" id="ARBA00001974"/>
    </source>
</evidence>
<evidence type="ECO:0000256" key="4">
    <source>
        <dbReference type="ARBA" id="ARBA00022827"/>
    </source>
</evidence>
<keyword evidence="3 5" id="KW-0285">Flavoprotein</keyword>
<dbReference type="PIRSF" id="PIRSF016578">
    <property type="entry name" value="HsaA"/>
    <property type="match status" value="1"/>
</dbReference>
<feature type="domain" description="Acyl-CoA oxidase/dehydrogenase middle" evidence="7">
    <location>
        <begin position="122"/>
        <end position="216"/>
    </location>
</feature>
<sequence>MDLSLSEEQLAVQRLAAEFTDREIAPHAAAWDRAEQVDLRVVKKMADLGMFGITIPEEYGGSGGDHLTYCLLLEELGRGDSSVRGIVSVSLGLVAKSIATYGTEQQKSELLPRLCAAEDLACFALTEPDTGSDAGSLATRATKVDGGWRIDGAKMFITNGTWAKVALVFARTGGPGPKGVSAFLVPMPSDGLQVTEIHGKLGLRGQATAMLSFDDVEVPPTALLGAEGQGFKISMAALAKGRMSLAAGCVGIIQGCLDAATGYATQREQFGRKIAGFQLVQQLIADIAVEADAARLLTWRVADLIDRGQEFATASSTAKLFASEAAVRAANAALQVFGGYGYIDEYPVGKYLRDARVTTVYEGTSQIQKLIIGRALTGVSAFA</sequence>
<dbReference type="Gene3D" id="1.10.540.10">
    <property type="entry name" value="Acyl-CoA dehydrogenase/oxidase, N-terminal domain"/>
    <property type="match status" value="1"/>
</dbReference>
<dbReference type="InterPro" id="IPR009075">
    <property type="entry name" value="AcylCo_DH/oxidase_C"/>
</dbReference>
<accession>A0ABV5MHH4</accession>
<evidence type="ECO:0000313" key="10">
    <source>
        <dbReference type="Proteomes" id="UP001589608"/>
    </source>
</evidence>
<evidence type="ECO:0000259" key="7">
    <source>
        <dbReference type="Pfam" id="PF02770"/>
    </source>
</evidence>
<dbReference type="PROSITE" id="PS00073">
    <property type="entry name" value="ACYL_COA_DH_2"/>
    <property type="match status" value="1"/>
</dbReference>
<dbReference type="InterPro" id="IPR009100">
    <property type="entry name" value="AcylCoA_DH/oxidase_NM_dom_sf"/>
</dbReference>
<dbReference type="InterPro" id="IPR006089">
    <property type="entry name" value="Acyl-CoA_DH_CS"/>
</dbReference>
<dbReference type="Pfam" id="PF02770">
    <property type="entry name" value="Acyl-CoA_dh_M"/>
    <property type="match status" value="1"/>
</dbReference>
<dbReference type="Proteomes" id="UP001589608">
    <property type="component" value="Unassembled WGS sequence"/>
</dbReference>
<dbReference type="Gene3D" id="2.40.110.10">
    <property type="entry name" value="Butyryl-CoA Dehydrogenase, subunit A, domain 2"/>
    <property type="match status" value="1"/>
</dbReference>
<dbReference type="EMBL" id="JBHMCA010000056">
    <property type="protein sequence ID" value="MFB9448325.1"/>
    <property type="molecule type" value="Genomic_DNA"/>
</dbReference>
<dbReference type="Pfam" id="PF00441">
    <property type="entry name" value="Acyl-CoA_dh_1"/>
    <property type="match status" value="1"/>
</dbReference>
<keyword evidence="10" id="KW-1185">Reference proteome</keyword>